<reference evidence="2" key="1">
    <citation type="journal article" date="2019" name="Int. J. Syst. Evol. Microbiol.">
        <title>The Global Catalogue of Microorganisms (GCM) 10K type strain sequencing project: providing services to taxonomists for standard genome sequencing and annotation.</title>
        <authorList>
            <consortium name="The Broad Institute Genomics Platform"/>
            <consortium name="The Broad Institute Genome Sequencing Center for Infectious Disease"/>
            <person name="Wu L."/>
            <person name="Ma J."/>
        </authorList>
    </citation>
    <scope>NUCLEOTIDE SEQUENCE [LARGE SCALE GENOMIC DNA]</scope>
    <source>
        <strain evidence="2">JCM 17924</strain>
    </source>
</reference>
<proteinExistence type="predicted"/>
<dbReference type="EMBL" id="BAABHA010000002">
    <property type="protein sequence ID" value="GAA4378052.1"/>
    <property type="molecule type" value="Genomic_DNA"/>
</dbReference>
<keyword evidence="2" id="KW-1185">Reference proteome</keyword>
<protein>
    <submittedName>
        <fullName evidence="1">Uncharacterized protein</fullName>
    </submittedName>
</protein>
<organism evidence="1 2">
    <name type="scientific">Hymenobacter koreensis</name>
    <dbReference type="NCBI Taxonomy" id="1084523"/>
    <lineage>
        <taxon>Bacteria</taxon>
        <taxon>Pseudomonadati</taxon>
        <taxon>Bacteroidota</taxon>
        <taxon>Cytophagia</taxon>
        <taxon>Cytophagales</taxon>
        <taxon>Hymenobacteraceae</taxon>
        <taxon>Hymenobacter</taxon>
    </lineage>
</organism>
<comment type="caution">
    <text evidence="1">The sequence shown here is derived from an EMBL/GenBank/DDBJ whole genome shotgun (WGS) entry which is preliminary data.</text>
</comment>
<evidence type="ECO:0000313" key="1">
    <source>
        <dbReference type="EMBL" id="GAA4378052.1"/>
    </source>
</evidence>
<gene>
    <name evidence="1" type="ORF">GCM10023186_14000</name>
</gene>
<name>A0ABP8IY25_9BACT</name>
<dbReference type="Proteomes" id="UP001500454">
    <property type="component" value="Unassembled WGS sequence"/>
</dbReference>
<sequence>MTFARSFAMHTIEPHYHWMELYSASEDPRSPLFEAENSIDSFTNTIYGYYIHPQWDAMESDTLFLKILFVDYEQQVGVIEFIGEWNDAIENDIMHLKRGIIDPMVHEGIRKFILVGENVFNFHGSDDAYYEEWFEDVEDGWIAAVNFQDHVAREMRQYNLDSYINFGGQLDELPWRTYPPKQLVSVVDGLLQRRLS</sequence>
<accession>A0ABP8IY25</accession>
<evidence type="ECO:0000313" key="2">
    <source>
        <dbReference type="Proteomes" id="UP001500454"/>
    </source>
</evidence>